<dbReference type="GO" id="GO:0005737">
    <property type="term" value="C:cytoplasm"/>
    <property type="evidence" value="ECO:0007669"/>
    <property type="project" value="TreeGrafter"/>
</dbReference>
<organism evidence="5 6">
    <name type="scientific">Oxylabes madagascariensis</name>
    <name type="common">white-throated Oxylabes</name>
    <dbReference type="NCBI Taxonomy" id="98144"/>
    <lineage>
        <taxon>Eukaryota</taxon>
        <taxon>Metazoa</taxon>
        <taxon>Chordata</taxon>
        <taxon>Craniata</taxon>
        <taxon>Vertebrata</taxon>
        <taxon>Euteleostomi</taxon>
        <taxon>Archelosauria</taxon>
        <taxon>Archosauria</taxon>
        <taxon>Dinosauria</taxon>
        <taxon>Saurischia</taxon>
        <taxon>Theropoda</taxon>
        <taxon>Coelurosauria</taxon>
        <taxon>Aves</taxon>
        <taxon>Neognathae</taxon>
        <taxon>Neoaves</taxon>
        <taxon>Telluraves</taxon>
        <taxon>Australaves</taxon>
        <taxon>Passeriformes</taxon>
        <taxon>Sylvioidea</taxon>
        <taxon>Timaliidae</taxon>
        <taxon>Oxylabes</taxon>
    </lineage>
</organism>
<evidence type="ECO:0000313" key="5">
    <source>
        <dbReference type="EMBL" id="NXS01149.1"/>
    </source>
</evidence>
<evidence type="ECO:0000259" key="4">
    <source>
        <dbReference type="PROSITE" id="PS50405"/>
    </source>
</evidence>
<dbReference type="InterPro" id="IPR036282">
    <property type="entry name" value="Glutathione-S-Trfase_C_sf"/>
</dbReference>
<dbReference type="Pfam" id="PF13679">
    <property type="entry name" value="Methyltransf_32"/>
    <property type="match status" value="1"/>
</dbReference>
<dbReference type="FunFam" id="3.40.50.150:FF:000725">
    <property type="entry name" value="Glutathione S-transferase, C-terminal domain-containing"/>
    <property type="match status" value="1"/>
</dbReference>
<evidence type="ECO:0000256" key="3">
    <source>
        <dbReference type="SAM" id="MobiDB-lite"/>
    </source>
</evidence>
<reference evidence="5 6" key="1">
    <citation type="submission" date="2019-09" db="EMBL/GenBank/DDBJ databases">
        <title>Bird 10,000 Genomes (B10K) Project - Family phase.</title>
        <authorList>
            <person name="Zhang G."/>
        </authorList>
    </citation>
    <scope>NUCLEOTIDE SEQUENCE [LARGE SCALE GENOMIC DNA]</scope>
    <source>
        <strain evidence="5">B10K-DU-002-81</strain>
    </source>
</reference>
<feature type="non-terminal residue" evidence="5">
    <location>
        <position position="524"/>
    </location>
</feature>
<evidence type="ECO:0000256" key="2">
    <source>
        <dbReference type="ARBA" id="ARBA00022165"/>
    </source>
</evidence>
<dbReference type="InterPro" id="IPR029063">
    <property type="entry name" value="SAM-dependent_MTases_sf"/>
</dbReference>
<dbReference type="OrthoDB" id="206598at2759"/>
<dbReference type="InterPro" id="IPR025714">
    <property type="entry name" value="Methyltranfer_dom"/>
</dbReference>
<protein>
    <recommendedName>
        <fullName evidence="2">Glutathione S-transferase C-terminal domain-containing protein</fullName>
    </recommendedName>
</protein>
<dbReference type="Gene3D" id="3.40.50.150">
    <property type="entry name" value="Vaccinia Virus protein VP39"/>
    <property type="match status" value="1"/>
</dbReference>
<feature type="domain" description="GST C-terminal" evidence="4">
    <location>
        <begin position="179"/>
        <end position="341"/>
    </location>
</feature>
<dbReference type="SUPFAM" id="SSF53335">
    <property type="entry name" value="S-adenosyl-L-methionine-dependent methyltransferases"/>
    <property type="match status" value="1"/>
</dbReference>
<keyword evidence="6" id="KW-1185">Reference proteome</keyword>
<sequence length="524" mass="58402">MKDNVAEEHLYLAFSRQYRDSIFPLHTSISLFLLSYCDCKLFKVFLVPTGEDVGDQCVTKNLAGDLEVHLISRCQLPVVVQSCSLPAVVVKDDKFCRAGLSVVLRHIIQKTFEADPSKKDVLELLGFKKTCLKACAEVSQWTRLCEISIPLAVERFLTASPEHCQAIPPDILLFERKLGEPVRVHNDDKIRRQKLQQQKAGAKAAVPVLGEEATEELKPEEVHEHPPSSLELSVAFSKLLAQEAPDAINREAPHIRRTKTSDLPLLDHVFAEGLYFTVADLVLLPCIHQFLVSSKKQGKNLVDLPLISSWYRRVQEVPGVKKAAGKCNMELLQLPELMPAPEEQLQDSASVPDELEEDNEDSHFIGGPRPTMTKLMAFSLSSPGKMSRDRALRKQQQLNNLVAAVTKLAKPGDLIVDFCSGGGHVGIVLAYMMPSCQVVLIENKELSLIRAKDRSDELGLNNIWFIQANLDYFHGTFNIGVALHACGVATDMVIEHCLRARAAFVISPCCYGFIQNTVKFKYPR</sequence>
<proteinExistence type="inferred from homology"/>
<dbReference type="InterPro" id="IPR010987">
    <property type="entry name" value="Glutathione-S-Trfase_C-like"/>
</dbReference>
<dbReference type="Gene3D" id="1.20.1050.10">
    <property type="match status" value="1"/>
</dbReference>
<dbReference type="Proteomes" id="UP000570288">
    <property type="component" value="Unassembled WGS sequence"/>
</dbReference>
<gene>
    <name evidence="5" type="primary">Gstcd</name>
    <name evidence="5" type="ORF">OXYMAD_R00897</name>
</gene>
<comment type="similarity">
    <text evidence="1">Belongs to the GSTCD family.</text>
</comment>
<dbReference type="PROSITE" id="PS50405">
    <property type="entry name" value="GST_CTER"/>
    <property type="match status" value="1"/>
</dbReference>
<comment type="caution">
    <text evidence="5">The sequence shown here is derived from an EMBL/GenBank/DDBJ whole genome shotgun (WGS) entry which is preliminary data.</text>
</comment>
<name>A0A7L2QWI5_9PASS</name>
<dbReference type="SUPFAM" id="SSF47616">
    <property type="entry name" value="GST C-terminal domain-like"/>
    <property type="match status" value="1"/>
</dbReference>
<dbReference type="PANTHER" id="PTHR13369:SF0">
    <property type="entry name" value="GLUTATHIONE S-TRANSFERASE C-TERMINAL DOMAIN-CONTAINING PROTEIN"/>
    <property type="match status" value="1"/>
</dbReference>
<evidence type="ECO:0000313" key="6">
    <source>
        <dbReference type="Proteomes" id="UP000570288"/>
    </source>
</evidence>
<evidence type="ECO:0000256" key="1">
    <source>
        <dbReference type="ARBA" id="ARBA00008797"/>
    </source>
</evidence>
<dbReference type="AlphaFoldDB" id="A0A7L2QWI5"/>
<accession>A0A7L2QWI5</accession>
<dbReference type="PANTHER" id="PTHR13369">
    <property type="match status" value="1"/>
</dbReference>
<dbReference type="EMBL" id="VYZR01086221">
    <property type="protein sequence ID" value="NXS01149.1"/>
    <property type="molecule type" value="Genomic_DNA"/>
</dbReference>
<feature type="non-terminal residue" evidence="5">
    <location>
        <position position="1"/>
    </location>
</feature>
<feature type="region of interest" description="Disordered" evidence="3">
    <location>
        <begin position="343"/>
        <end position="366"/>
    </location>
</feature>